<keyword evidence="2" id="KW-0378">Hydrolase</keyword>
<evidence type="ECO:0000259" key="1">
    <source>
        <dbReference type="Pfam" id="PF12697"/>
    </source>
</evidence>
<dbReference type="InterPro" id="IPR029058">
    <property type="entry name" value="AB_hydrolase_fold"/>
</dbReference>
<evidence type="ECO:0000313" key="3">
    <source>
        <dbReference type="Proteomes" id="UP000621266"/>
    </source>
</evidence>
<dbReference type="Gene3D" id="3.40.50.1820">
    <property type="entry name" value="alpha/beta hydrolase"/>
    <property type="match status" value="1"/>
</dbReference>
<dbReference type="PANTHER" id="PTHR37017">
    <property type="entry name" value="AB HYDROLASE-1 DOMAIN-CONTAINING PROTEIN-RELATED"/>
    <property type="match status" value="1"/>
</dbReference>
<dbReference type="SUPFAM" id="SSF53474">
    <property type="entry name" value="alpha/beta-Hydrolases"/>
    <property type="match status" value="1"/>
</dbReference>
<dbReference type="InterPro" id="IPR000073">
    <property type="entry name" value="AB_hydrolase_1"/>
</dbReference>
<dbReference type="Pfam" id="PF12697">
    <property type="entry name" value="Abhydrolase_6"/>
    <property type="match status" value="1"/>
</dbReference>
<dbReference type="GO" id="GO:0016787">
    <property type="term" value="F:hydrolase activity"/>
    <property type="evidence" value="ECO:0007669"/>
    <property type="project" value="UniProtKB-KW"/>
</dbReference>
<organism evidence="2 3">
    <name type="scientific">Streptomyces lycii</name>
    <dbReference type="NCBI Taxonomy" id="2654337"/>
    <lineage>
        <taxon>Bacteria</taxon>
        <taxon>Bacillati</taxon>
        <taxon>Actinomycetota</taxon>
        <taxon>Actinomycetes</taxon>
        <taxon>Kitasatosporales</taxon>
        <taxon>Streptomycetaceae</taxon>
        <taxon>Streptomyces</taxon>
    </lineage>
</organism>
<dbReference type="PANTHER" id="PTHR37017:SF11">
    <property type="entry name" value="ESTERASE_LIPASE_THIOESTERASE DOMAIN-CONTAINING PROTEIN"/>
    <property type="match status" value="1"/>
</dbReference>
<dbReference type="EMBL" id="WHPN01000288">
    <property type="protein sequence ID" value="KAF4408138.1"/>
    <property type="molecule type" value="Genomic_DNA"/>
</dbReference>
<name>A0ABQ7FHS3_9ACTN</name>
<comment type="caution">
    <text evidence="2">The sequence shown here is derived from an EMBL/GenBank/DDBJ whole genome shotgun (WGS) entry which is preliminary data.</text>
</comment>
<reference evidence="2 3" key="1">
    <citation type="submission" date="2019-10" db="EMBL/GenBank/DDBJ databases">
        <title>Streptomyces tenebrisbrunneis sp.nov., an endogenous actinomycete isolated from of Lycium ruthenicum.</title>
        <authorList>
            <person name="Ma L."/>
        </authorList>
    </citation>
    <scope>NUCLEOTIDE SEQUENCE [LARGE SCALE GENOMIC DNA]</scope>
    <source>
        <strain evidence="2 3">TRM 66187</strain>
    </source>
</reference>
<dbReference type="Proteomes" id="UP000621266">
    <property type="component" value="Unassembled WGS sequence"/>
</dbReference>
<protein>
    <submittedName>
        <fullName evidence="2">Alpha/beta hydrolase</fullName>
    </submittedName>
</protein>
<evidence type="ECO:0000313" key="2">
    <source>
        <dbReference type="EMBL" id="KAF4408138.1"/>
    </source>
</evidence>
<sequence length="281" mass="29487">MPTYVLVHGSNSNSSGWAAVQRELALRGHRTLAVDLPGHGFAAGFSRAYQAPQDLAELAVAPSPLAGVTLADNVEHVTGIVRRVAEHGPVILVGHSLGGLTVSGVATEVPELIDRLVYATAWCCTAGPAAHYAQSPENATSKLPEAAAAMLADPSRTGVFRLNWRTADPEAYAALKAATFAEGSDAEVLAFLNTLEPDESAAVGASDARIDAGTLARVPHSYIRFTADESIPVALQDRFIKDADALTPEHLFDVHTLEASHVGPLARPEEFAGILAGFAVR</sequence>
<accession>A0ABQ7FHS3</accession>
<dbReference type="InterPro" id="IPR052897">
    <property type="entry name" value="Sec-Metab_Biosynth_Hydrolase"/>
</dbReference>
<gene>
    <name evidence="2" type="ORF">GCU69_15865</name>
</gene>
<keyword evidence="3" id="KW-1185">Reference proteome</keyword>
<proteinExistence type="predicted"/>
<feature type="domain" description="AB hydrolase-1" evidence="1">
    <location>
        <begin position="5"/>
        <end position="272"/>
    </location>
</feature>